<keyword evidence="2" id="KW-1185">Reference proteome</keyword>
<organism evidence="1 2">
    <name type="scientific">Amycolatopsis umgeniensis</name>
    <dbReference type="NCBI Taxonomy" id="336628"/>
    <lineage>
        <taxon>Bacteria</taxon>
        <taxon>Bacillati</taxon>
        <taxon>Actinomycetota</taxon>
        <taxon>Actinomycetes</taxon>
        <taxon>Pseudonocardiales</taxon>
        <taxon>Pseudonocardiaceae</taxon>
        <taxon>Amycolatopsis</taxon>
    </lineage>
</organism>
<gene>
    <name evidence="1" type="ORF">HDA45_003438</name>
</gene>
<dbReference type="EMBL" id="JACHMX010000001">
    <property type="protein sequence ID" value="MBB5853351.1"/>
    <property type="molecule type" value="Genomic_DNA"/>
</dbReference>
<protein>
    <recommendedName>
        <fullName evidence="3">Acetyltransferase (GNAT) family protein</fullName>
    </recommendedName>
</protein>
<evidence type="ECO:0008006" key="3">
    <source>
        <dbReference type="Google" id="ProtNLM"/>
    </source>
</evidence>
<reference evidence="1 2" key="1">
    <citation type="submission" date="2020-08" db="EMBL/GenBank/DDBJ databases">
        <title>Sequencing the genomes of 1000 actinobacteria strains.</title>
        <authorList>
            <person name="Klenk H.-P."/>
        </authorList>
    </citation>
    <scope>NUCLEOTIDE SEQUENCE [LARGE SCALE GENOMIC DNA]</scope>
    <source>
        <strain evidence="1 2">DSM 45272</strain>
    </source>
</reference>
<sequence length="95" mass="10446">MTDFSFRWRDPVTDDEMSDLVRSHGGEPVPGWWNGIRRHSLGWVTARDPAGKLVGFVNVAWDGGDHAFLGCTSTSCRGCVRSTSTPVVSGRPRRA</sequence>
<name>A0A841B345_9PSEU</name>
<comment type="caution">
    <text evidence="1">The sequence shown here is derived from an EMBL/GenBank/DDBJ whole genome shotgun (WGS) entry which is preliminary data.</text>
</comment>
<evidence type="ECO:0000313" key="2">
    <source>
        <dbReference type="Proteomes" id="UP000580861"/>
    </source>
</evidence>
<evidence type="ECO:0000313" key="1">
    <source>
        <dbReference type="EMBL" id="MBB5853351.1"/>
    </source>
</evidence>
<dbReference type="AlphaFoldDB" id="A0A841B345"/>
<dbReference type="Proteomes" id="UP000580861">
    <property type="component" value="Unassembled WGS sequence"/>
</dbReference>
<dbReference type="RefSeq" id="WP_343072082.1">
    <property type="nucleotide sequence ID" value="NZ_JACHMX010000001.1"/>
</dbReference>
<accession>A0A841B345</accession>
<proteinExistence type="predicted"/>